<reference evidence="2" key="2">
    <citation type="submission" date="2015-01" db="EMBL/GenBank/DDBJ databases">
        <title>Evolutionary Origins and Diversification of the Mycorrhizal Mutualists.</title>
        <authorList>
            <consortium name="DOE Joint Genome Institute"/>
            <consortium name="Mycorrhizal Genomics Consortium"/>
            <person name="Kohler A."/>
            <person name="Kuo A."/>
            <person name="Nagy L.G."/>
            <person name="Floudas D."/>
            <person name="Copeland A."/>
            <person name="Barry K.W."/>
            <person name="Cichocki N."/>
            <person name="Veneault-Fourrey C."/>
            <person name="LaButti K."/>
            <person name="Lindquist E.A."/>
            <person name="Lipzen A."/>
            <person name="Lundell T."/>
            <person name="Morin E."/>
            <person name="Murat C."/>
            <person name="Riley R."/>
            <person name="Ohm R."/>
            <person name="Sun H."/>
            <person name="Tunlid A."/>
            <person name="Henrissat B."/>
            <person name="Grigoriev I.V."/>
            <person name="Hibbett D.S."/>
            <person name="Martin F."/>
        </authorList>
    </citation>
    <scope>NUCLEOTIDE SEQUENCE [LARGE SCALE GENOMIC DNA]</scope>
    <source>
        <strain evidence="2">441</strain>
    </source>
</reference>
<name>A0A0C9Z665_9AGAM</name>
<sequence>MAPLLSGISDRGSVVRPLHASFYDFLTDHTRSGVYFIGGPSMHRLLAFASLHTLCNDLKFNICGLESSYFTNAEVVDLQERVNTNISCNLSYSCQNWAHHLQRTGFDTTLVALVKDIVGCEKLLFWLEALSLLNGLGYATDALSSVVTWLQVGEPCWCLMSSNVNSTLGPGWI</sequence>
<organism evidence="1 2">
    <name type="scientific">Pisolithus microcarpus 441</name>
    <dbReference type="NCBI Taxonomy" id="765257"/>
    <lineage>
        <taxon>Eukaryota</taxon>
        <taxon>Fungi</taxon>
        <taxon>Dikarya</taxon>
        <taxon>Basidiomycota</taxon>
        <taxon>Agaricomycotina</taxon>
        <taxon>Agaricomycetes</taxon>
        <taxon>Agaricomycetidae</taxon>
        <taxon>Boletales</taxon>
        <taxon>Sclerodermatineae</taxon>
        <taxon>Pisolithaceae</taxon>
        <taxon>Pisolithus</taxon>
    </lineage>
</organism>
<protein>
    <submittedName>
        <fullName evidence="1">Uncharacterized protein</fullName>
    </submittedName>
</protein>
<dbReference type="HOGENOM" id="CLU_132210_0_0_1"/>
<dbReference type="OrthoDB" id="3262244at2759"/>
<keyword evidence="2" id="KW-1185">Reference proteome</keyword>
<dbReference type="Proteomes" id="UP000054018">
    <property type="component" value="Unassembled WGS sequence"/>
</dbReference>
<gene>
    <name evidence="1" type="ORF">PISMIDRAFT_98066</name>
</gene>
<proteinExistence type="predicted"/>
<dbReference type="AlphaFoldDB" id="A0A0C9Z665"/>
<evidence type="ECO:0000313" key="2">
    <source>
        <dbReference type="Proteomes" id="UP000054018"/>
    </source>
</evidence>
<accession>A0A0C9Z665</accession>
<evidence type="ECO:0000313" key="1">
    <source>
        <dbReference type="EMBL" id="KIK24686.1"/>
    </source>
</evidence>
<dbReference type="EMBL" id="KN833714">
    <property type="protein sequence ID" value="KIK24686.1"/>
    <property type="molecule type" value="Genomic_DNA"/>
</dbReference>
<dbReference type="STRING" id="765257.A0A0C9Z665"/>
<reference evidence="1 2" key="1">
    <citation type="submission" date="2014-04" db="EMBL/GenBank/DDBJ databases">
        <authorList>
            <consortium name="DOE Joint Genome Institute"/>
            <person name="Kuo A."/>
            <person name="Kohler A."/>
            <person name="Costa M.D."/>
            <person name="Nagy L.G."/>
            <person name="Floudas D."/>
            <person name="Copeland A."/>
            <person name="Barry K.W."/>
            <person name="Cichocki N."/>
            <person name="Veneault-Fourrey C."/>
            <person name="LaButti K."/>
            <person name="Lindquist E.A."/>
            <person name="Lipzen A."/>
            <person name="Lundell T."/>
            <person name="Morin E."/>
            <person name="Murat C."/>
            <person name="Sun H."/>
            <person name="Tunlid A."/>
            <person name="Henrissat B."/>
            <person name="Grigoriev I.V."/>
            <person name="Hibbett D.S."/>
            <person name="Martin F."/>
            <person name="Nordberg H.P."/>
            <person name="Cantor M.N."/>
            <person name="Hua S.X."/>
        </authorList>
    </citation>
    <scope>NUCLEOTIDE SEQUENCE [LARGE SCALE GENOMIC DNA]</scope>
    <source>
        <strain evidence="1 2">441</strain>
    </source>
</reference>